<feature type="transmembrane region" description="Helical" evidence="1">
    <location>
        <begin position="134"/>
        <end position="151"/>
    </location>
</feature>
<feature type="transmembrane region" description="Helical" evidence="1">
    <location>
        <begin position="30"/>
        <end position="49"/>
    </location>
</feature>
<evidence type="ECO:0000313" key="2">
    <source>
        <dbReference type="EMBL" id="SDK91460.1"/>
    </source>
</evidence>
<feature type="transmembrane region" description="Helical" evidence="1">
    <location>
        <begin position="232"/>
        <end position="251"/>
    </location>
</feature>
<evidence type="ECO:0000313" key="3">
    <source>
        <dbReference type="Proteomes" id="UP000199382"/>
    </source>
</evidence>
<organism evidence="2 3">
    <name type="scientific">Aliiruegeria lutimaris</name>
    <dbReference type="NCBI Taxonomy" id="571298"/>
    <lineage>
        <taxon>Bacteria</taxon>
        <taxon>Pseudomonadati</taxon>
        <taxon>Pseudomonadota</taxon>
        <taxon>Alphaproteobacteria</taxon>
        <taxon>Rhodobacterales</taxon>
        <taxon>Roseobacteraceae</taxon>
        <taxon>Aliiruegeria</taxon>
    </lineage>
</organism>
<keyword evidence="1" id="KW-1133">Transmembrane helix</keyword>
<protein>
    <recommendedName>
        <fullName evidence="4">Dolichyl-phosphate-mannose-protein mannosyltransferase</fullName>
    </recommendedName>
</protein>
<feature type="transmembrane region" description="Helical" evidence="1">
    <location>
        <begin position="106"/>
        <end position="127"/>
    </location>
</feature>
<dbReference type="AlphaFoldDB" id="A0A1G9FSV5"/>
<feature type="transmembrane region" description="Helical" evidence="1">
    <location>
        <begin position="358"/>
        <end position="376"/>
    </location>
</feature>
<reference evidence="2 3" key="1">
    <citation type="submission" date="2016-10" db="EMBL/GenBank/DDBJ databases">
        <authorList>
            <person name="de Groot N.N."/>
        </authorList>
    </citation>
    <scope>NUCLEOTIDE SEQUENCE [LARGE SCALE GENOMIC DNA]</scope>
    <source>
        <strain evidence="2 3">DSM 25294</strain>
    </source>
</reference>
<dbReference type="RefSeq" id="WP_093161846.1">
    <property type="nucleotide sequence ID" value="NZ_FNEK01000059.1"/>
</dbReference>
<feature type="transmembrane region" description="Helical" evidence="1">
    <location>
        <begin position="188"/>
        <end position="220"/>
    </location>
</feature>
<dbReference type="EMBL" id="FNEK01000059">
    <property type="protein sequence ID" value="SDK91460.1"/>
    <property type="molecule type" value="Genomic_DNA"/>
</dbReference>
<gene>
    <name evidence="2" type="ORF">SAMN04488026_105913</name>
</gene>
<feature type="transmembrane region" description="Helical" evidence="1">
    <location>
        <begin position="157"/>
        <end position="176"/>
    </location>
</feature>
<keyword evidence="1" id="KW-0472">Membrane</keyword>
<feature type="transmembrane region" description="Helical" evidence="1">
    <location>
        <begin position="388"/>
        <end position="413"/>
    </location>
</feature>
<dbReference type="STRING" id="571298.SAMN04488026_105913"/>
<dbReference type="OrthoDB" id="7463529at2"/>
<keyword evidence="3" id="KW-1185">Reference proteome</keyword>
<keyword evidence="1" id="KW-0812">Transmembrane</keyword>
<feature type="transmembrane region" description="Helical" evidence="1">
    <location>
        <begin position="296"/>
        <end position="319"/>
    </location>
</feature>
<proteinExistence type="predicted"/>
<evidence type="ECO:0008006" key="4">
    <source>
        <dbReference type="Google" id="ProtNLM"/>
    </source>
</evidence>
<evidence type="ECO:0000256" key="1">
    <source>
        <dbReference type="SAM" id="Phobius"/>
    </source>
</evidence>
<feature type="transmembrane region" description="Helical" evidence="1">
    <location>
        <begin position="331"/>
        <end position="352"/>
    </location>
</feature>
<sequence>MSFAEAPNELDRAVGRSAAQRQDARLLRRVAFGALIGLFFGVQLGAIYGRMMNYGLTRDEMMFVPPAAFLPDWQLYSDVFFNHVPLSAWYFRAVHIVFGDLGLLEVARTGVFLAWLLLVLGIAWTAHRISGSRMLAAFSAISVITSTPLLTQAGMAATNNLLPLPLAVLGLGLFISETIEERLRFAQLVAVGICLSLAAGIKVSAMMFIPMIAVGAFFLPVNATLGFRLARVVLPLLIGGLLGALPLFWFLASDPQRFLAHILGFHTGPHVAYWQANAASEPGLALGLAGKVELAFAAWLSGAALILVTVLSYLGWVALRDTAAGKVREDGFRGQFIVVFGTILLVSGLSFVPTPGFPQYYVPPLVCLPILCALFYRRLRNERRLETVPVFAASIFMMLLVAAPRLGLGLVALTDREDFTTTRIARGGMAIKQALAANDVPNGPVATFLPIYPLEAGLPVYPEFATGQFAYRIAPYTEPQLARMYRMVGEAGLPELFARTPPAAFLLGYENDLEAPMLRYAQENGYREIDVPNLDNRYGDGRLFIRTPENGS</sequence>
<feature type="transmembrane region" description="Helical" evidence="1">
    <location>
        <begin position="258"/>
        <end position="276"/>
    </location>
</feature>
<accession>A0A1G9FSV5</accession>
<name>A0A1G9FSV5_9RHOB</name>
<dbReference type="Proteomes" id="UP000199382">
    <property type="component" value="Unassembled WGS sequence"/>
</dbReference>